<proteinExistence type="predicted"/>
<protein>
    <submittedName>
        <fullName evidence="1">Uncharacterized protein</fullName>
    </submittedName>
</protein>
<sequence length="274" mass="30769">MAPQRQEQLRIVPIDRPGHYTKGRQIQAIASVLPIRVKFKPGTNLHIYSISFSPQLPGDFRRQNRIVADMKAKLSQELNMQGECLFTGTALLTIRHTDIQGDGSRRVTFEHCYGGHTYAVTVRWRNEVPMSVSAIDNAGAPLEIRARMRNALSFYVDNAVRTALRRNREFWAQRDSFYDISAPIDLTVDQSLKLALARGFRTSTLSLEAGPFVSVSINHLIICGNAWEMIRDILARTQGTDEAKQQADDYDRARGAELHGGEGGLRHDARLAIP</sequence>
<dbReference type="EMBL" id="HBGB01011507">
    <property type="protein sequence ID" value="CAD9051530.1"/>
    <property type="molecule type" value="Transcribed_RNA"/>
</dbReference>
<dbReference type="AlphaFoldDB" id="A0A7S1JRJ5"/>
<gene>
    <name evidence="1" type="ORF">VBRA1451_LOCUS6592</name>
</gene>
<reference evidence="1" key="1">
    <citation type="submission" date="2021-01" db="EMBL/GenBank/DDBJ databases">
        <authorList>
            <person name="Corre E."/>
            <person name="Pelletier E."/>
            <person name="Niang G."/>
            <person name="Scheremetjew M."/>
            <person name="Finn R."/>
            <person name="Kale V."/>
            <person name="Holt S."/>
            <person name="Cochrane G."/>
            <person name="Meng A."/>
            <person name="Brown T."/>
            <person name="Cohen L."/>
        </authorList>
    </citation>
    <scope>NUCLEOTIDE SEQUENCE</scope>
    <source>
        <strain evidence="1">CCMP3346</strain>
    </source>
</reference>
<name>A0A7S1JRJ5_9ALVE</name>
<evidence type="ECO:0000313" key="1">
    <source>
        <dbReference type="EMBL" id="CAD9051530.1"/>
    </source>
</evidence>
<accession>A0A7S1JRJ5</accession>
<organism evidence="1">
    <name type="scientific">Vitrella brassicaformis</name>
    <dbReference type="NCBI Taxonomy" id="1169539"/>
    <lineage>
        <taxon>Eukaryota</taxon>
        <taxon>Sar</taxon>
        <taxon>Alveolata</taxon>
        <taxon>Colpodellida</taxon>
        <taxon>Vitrellaceae</taxon>
        <taxon>Vitrella</taxon>
    </lineage>
</organism>